<dbReference type="InterPro" id="IPR016181">
    <property type="entry name" value="Acyl_CoA_acyltransferase"/>
</dbReference>
<name>A0ABQ2WIZ7_9ALTE</name>
<feature type="domain" description="N-acetyltransferase" evidence="1">
    <location>
        <begin position="14"/>
        <end position="181"/>
    </location>
</feature>
<proteinExistence type="predicted"/>
<dbReference type="EMBL" id="BMYR01000004">
    <property type="protein sequence ID" value="GGW57876.1"/>
    <property type="molecule type" value="Genomic_DNA"/>
</dbReference>
<protein>
    <recommendedName>
        <fullName evidence="1">N-acetyltransferase domain-containing protein</fullName>
    </recommendedName>
</protein>
<evidence type="ECO:0000313" key="3">
    <source>
        <dbReference type="Proteomes" id="UP000634667"/>
    </source>
</evidence>
<dbReference type="PROSITE" id="PS51186">
    <property type="entry name" value="GNAT"/>
    <property type="match status" value="1"/>
</dbReference>
<keyword evidence="3" id="KW-1185">Reference proteome</keyword>
<comment type="caution">
    <text evidence="2">The sequence shown here is derived from an EMBL/GenBank/DDBJ whole genome shotgun (WGS) entry which is preliminary data.</text>
</comment>
<reference evidence="3" key="1">
    <citation type="journal article" date="2019" name="Int. J. Syst. Evol. Microbiol.">
        <title>The Global Catalogue of Microorganisms (GCM) 10K type strain sequencing project: providing services to taxonomists for standard genome sequencing and annotation.</title>
        <authorList>
            <consortium name="The Broad Institute Genomics Platform"/>
            <consortium name="The Broad Institute Genome Sequencing Center for Infectious Disease"/>
            <person name="Wu L."/>
            <person name="Ma J."/>
        </authorList>
    </citation>
    <scope>NUCLEOTIDE SEQUENCE [LARGE SCALE GENOMIC DNA]</scope>
    <source>
        <strain evidence="3">KCTC 23723</strain>
    </source>
</reference>
<dbReference type="CDD" id="cd04301">
    <property type="entry name" value="NAT_SF"/>
    <property type="match status" value="1"/>
</dbReference>
<dbReference type="Pfam" id="PF00583">
    <property type="entry name" value="Acetyltransf_1"/>
    <property type="match status" value="1"/>
</dbReference>
<accession>A0ABQ2WIZ7</accession>
<evidence type="ECO:0000259" key="1">
    <source>
        <dbReference type="PROSITE" id="PS51186"/>
    </source>
</evidence>
<dbReference type="InterPro" id="IPR000182">
    <property type="entry name" value="GNAT_dom"/>
</dbReference>
<evidence type="ECO:0000313" key="2">
    <source>
        <dbReference type="EMBL" id="GGW57876.1"/>
    </source>
</evidence>
<dbReference type="Proteomes" id="UP000634667">
    <property type="component" value="Unassembled WGS sequence"/>
</dbReference>
<gene>
    <name evidence="2" type="ORF">GCM10008111_12550</name>
</gene>
<dbReference type="Gene3D" id="3.40.630.30">
    <property type="match status" value="1"/>
</dbReference>
<sequence length="198" mass="21774">MPSSIHSHAIQDSLAIYPINPTDFAAVVTLANHVHGNGYLTETALADMLQQGIKQQLAACFLAKIAQRVVGYRISFAAGQWQPDEWCSPLAWPVRVEDMAYFKSVAVHPVVQGQGIGQALLQHSIQVLQQQGAKAGLAHLWCESPHNSAVRYFSKAGGQLINRHENRWQHLSAQGYHCPRCGKVCCCSAAEMVLQFTQ</sequence>
<organism evidence="2 3">
    <name type="scientific">Alishewanella tabrizica</name>
    <dbReference type="NCBI Taxonomy" id="671278"/>
    <lineage>
        <taxon>Bacteria</taxon>
        <taxon>Pseudomonadati</taxon>
        <taxon>Pseudomonadota</taxon>
        <taxon>Gammaproteobacteria</taxon>
        <taxon>Alteromonadales</taxon>
        <taxon>Alteromonadaceae</taxon>
        <taxon>Alishewanella</taxon>
    </lineage>
</organism>
<dbReference type="SUPFAM" id="SSF55729">
    <property type="entry name" value="Acyl-CoA N-acyltransferases (Nat)"/>
    <property type="match status" value="1"/>
</dbReference>
<dbReference type="RefSeq" id="WP_229796955.1">
    <property type="nucleotide sequence ID" value="NZ_BMYR01000004.1"/>
</dbReference>